<name>A0AA35NTG9_9SAUR</name>
<reference evidence="1" key="1">
    <citation type="submission" date="2022-12" db="EMBL/GenBank/DDBJ databases">
        <authorList>
            <person name="Alioto T."/>
            <person name="Alioto T."/>
            <person name="Gomez Garrido J."/>
        </authorList>
    </citation>
    <scope>NUCLEOTIDE SEQUENCE</scope>
</reference>
<evidence type="ECO:0000313" key="1">
    <source>
        <dbReference type="EMBL" id="CAI5763421.1"/>
    </source>
</evidence>
<dbReference type="Proteomes" id="UP001178461">
    <property type="component" value="Chromosome 1"/>
</dbReference>
<gene>
    <name evidence="1" type="ORF">PODLI_1B041569</name>
</gene>
<dbReference type="AlphaFoldDB" id="A0AA35NTG9"/>
<dbReference type="EMBL" id="OX395126">
    <property type="protein sequence ID" value="CAI5763421.1"/>
    <property type="molecule type" value="Genomic_DNA"/>
</dbReference>
<sequence>MSLPLRFIGESIQASNAITVHFQPLLPGHPCLPVSLTTVTYQCWHSVMIPGELWGRRQDSCIPTEGAHI</sequence>
<accession>A0AA35NTG9</accession>
<keyword evidence="2" id="KW-1185">Reference proteome</keyword>
<protein>
    <submittedName>
        <fullName evidence="1">Uncharacterized protein</fullName>
    </submittedName>
</protein>
<evidence type="ECO:0000313" key="2">
    <source>
        <dbReference type="Proteomes" id="UP001178461"/>
    </source>
</evidence>
<organism evidence="1 2">
    <name type="scientific">Podarcis lilfordi</name>
    <name type="common">Lilford's wall lizard</name>
    <dbReference type="NCBI Taxonomy" id="74358"/>
    <lineage>
        <taxon>Eukaryota</taxon>
        <taxon>Metazoa</taxon>
        <taxon>Chordata</taxon>
        <taxon>Craniata</taxon>
        <taxon>Vertebrata</taxon>
        <taxon>Euteleostomi</taxon>
        <taxon>Lepidosauria</taxon>
        <taxon>Squamata</taxon>
        <taxon>Bifurcata</taxon>
        <taxon>Unidentata</taxon>
        <taxon>Episquamata</taxon>
        <taxon>Laterata</taxon>
        <taxon>Lacertibaenia</taxon>
        <taxon>Lacertidae</taxon>
        <taxon>Podarcis</taxon>
    </lineage>
</organism>
<proteinExistence type="predicted"/>